<keyword evidence="2" id="KW-0472">Membrane</keyword>
<dbReference type="OrthoDB" id="5561232at2759"/>
<comment type="caution">
    <text evidence="4">The sequence shown here is derived from an EMBL/GenBank/DDBJ whole genome shotgun (WGS) entry which is preliminary data.</text>
</comment>
<keyword evidence="2" id="KW-0812">Transmembrane</keyword>
<keyword evidence="2" id="KW-1133">Transmembrane helix</keyword>
<feature type="region of interest" description="Disordered" evidence="1">
    <location>
        <begin position="363"/>
        <end position="406"/>
    </location>
</feature>
<evidence type="ECO:0000313" key="4">
    <source>
        <dbReference type="EMBL" id="KAJ1929130.1"/>
    </source>
</evidence>
<feature type="chain" id="PRO_5040825888" description="Mid2 domain-containing protein" evidence="3">
    <location>
        <begin position="21"/>
        <end position="406"/>
    </location>
</feature>
<gene>
    <name evidence="4" type="ORF">IWQ60_001439</name>
</gene>
<keyword evidence="3" id="KW-0732">Signal</keyword>
<evidence type="ECO:0000256" key="2">
    <source>
        <dbReference type="SAM" id="Phobius"/>
    </source>
</evidence>
<organism evidence="4 5">
    <name type="scientific">Tieghemiomyces parasiticus</name>
    <dbReference type="NCBI Taxonomy" id="78921"/>
    <lineage>
        <taxon>Eukaryota</taxon>
        <taxon>Fungi</taxon>
        <taxon>Fungi incertae sedis</taxon>
        <taxon>Zoopagomycota</taxon>
        <taxon>Kickxellomycotina</taxon>
        <taxon>Dimargaritomycetes</taxon>
        <taxon>Dimargaritales</taxon>
        <taxon>Dimargaritaceae</taxon>
        <taxon>Tieghemiomyces</taxon>
    </lineage>
</organism>
<evidence type="ECO:0000313" key="5">
    <source>
        <dbReference type="Proteomes" id="UP001150569"/>
    </source>
</evidence>
<evidence type="ECO:0000256" key="1">
    <source>
        <dbReference type="SAM" id="MobiDB-lite"/>
    </source>
</evidence>
<evidence type="ECO:0000256" key="3">
    <source>
        <dbReference type="SAM" id="SignalP"/>
    </source>
</evidence>
<sequence length="406" mass="43989">MKHFKACLLVVVAAGAVVDATILMDVPKTTVSMTRSATPGWNHYVVTIDRLDQIFAPHLELDLLHPHVTAEWVATRDVSISVDVAVHTSGEVLLNNKRLHDGIQNVSIEKATFVTPKLQDDLLMQLGVRHLLDQLRVANVEVSAQIITIKRETSGRPAQTVDSHDVIPRPTPNSGATTTGDEGPYMRVLKLTQRITSVEGVKVSQQEYVENIIEIHPNGDISDRVAPCVKADNNLPDFTVDHSGGHLARISTYGHGHGPAVNEPRPAVGHEATPTAAEGNLRDALRYAVAAPVHHVTTFWSGLSPFVRVTLIAAIASFSIVTALLTIPLVLYHLFAFWSARRRRNATVNQGYSLYGDGMTSAEDMEAGKQGDVAPPSYTSVGAKDPSSAQPTETMPLTRGDDTAEH</sequence>
<feature type="region of interest" description="Disordered" evidence="1">
    <location>
        <begin position="155"/>
        <end position="183"/>
    </location>
</feature>
<evidence type="ECO:0008006" key="6">
    <source>
        <dbReference type="Google" id="ProtNLM"/>
    </source>
</evidence>
<protein>
    <recommendedName>
        <fullName evidence="6">Mid2 domain-containing protein</fullName>
    </recommendedName>
</protein>
<dbReference type="Proteomes" id="UP001150569">
    <property type="component" value="Unassembled WGS sequence"/>
</dbReference>
<dbReference type="AlphaFoldDB" id="A0A9W8AJC2"/>
<reference evidence="4" key="1">
    <citation type="submission" date="2022-07" db="EMBL/GenBank/DDBJ databases">
        <title>Phylogenomic reconstructions and comparative analyses of Kickxellomycotina fungi.</title>
        <authorList>
            <person name="Reynolds N.K."/>
            <person name="Stajich J.E."/>
            <person name="Barry K."/>
            <person name="Grigoriev I.V."/>
            <person name="Crous P."/>
            <person name="Smith M.E."/>
        </authorList>
    </citation>
    <scope>NUCLEOTIDE SEQUENCE</scope>
    <source>
        <strain evidence="4">RSA 861</strain>
    </source>
</reference>
<feature type="transmembrane region" description="Helical" evidence="2">
    <location>
        <begin position="311"/>
        <end position="335"/>
    </location>
</feature>
<proteinExistence type="predicted"/>
<feature type="signal peptide" evidence="3">
    <location>
        <begin position="1"/>
        <end position="20"/>
    </location>
</feature>
<name>A0A9W8AJC2_9FUNG</name>
<dbReference type="EMBL" id="JANBPT010000046">
    <property type="protein sequence ID" value="KAJ1929130.1"/>
    <property type="molecule type" value="Genomic_DNA"/>
</dbReference>
<accession>A0A9W8AJC2</accession>
<keyword evidence="5" id="KW-1185">Reference proteome</keyword>